<protein>
    <submittedName>
        <fullName evidence="2">Uncharacterized protein</fullName>
    </submittedName>
</protein>
<organism evidence="2 3">
    <name type="scientific">Elysia crispata</name>
    <name type="common">lettuce slug</name>
    <dbReference type="NCBI Taxonomy" id="231223"/>
    <lineage>
        <taxon>Eukaryota</taxon>
        <taxon>Metazoa</taxon>
        <taxon>Spiralia</taxon>
        <taxon>Lophotrochozoa</taxon>
        <taxon>Mollusca</taxon>
        <taxon>Gastropoda</taxon>
        <taxon>Heterobranchia</taxon>
        <taxon>Euthyneura</taxon>
        <taxon>Panpulmonata</taxon>
        <taxon>Sacoglossa</taxon>
        <taxon>Placobranchoidea</taxon>
        <taxon>Plakobranchidae</taxon>
        <taxon>Elysia</taxon>
    </lineage>
</organism>
<reference evidence="2" key="1">
    <citation type="journal article" date="2023" name="G3 (Bethesda)">
        <title>A reference genome for the long-term kleptoplast-retaining sea slug Elysia crispata morphotype clarki.</title>
        <authorList>
            <person name="Eastman K.E."/>
            <person name="Pendleton A.L."/>
            <person name="Shaikh M.A."/>
            <person name="Suttiyut T."/>
            <person name="Ogas R."/>
            <person name="Tomko P."/>
            <person name="Gavelis G."/>
            <person name="Widhalm J.R."/>
            <person name="Wisecaver J.H."/>
        </authorList>
    </citation>
    <scope>NUCLEOTIDE SEQUENCE</scope>
    <source>
        <strain evidence="2">ECLA1</strain>
    </source>
</reference>
<name>A0AAE0Z3P4_9GAST</name>
<gene>
    <name evidence="2" type="ORF">RRG08_020721</name>
</gene>
<keyword evidence="3" id="KW-1185">Reference proteome</keyword>
<sequence>MLGKQDGLKRSQVIKQRGQTVKARDLTEPQISPAQVYRLELSPALPIHTAFLTVSSATTDFPVAQTVSSMGPNQPVRETTENDSIQD</sequence>
<evidence type="ECO:0000313" key="3">
    <source>
        <dbReference type="Proteomes" id="UP001283361"/>
    </source>
</evidence>
<comment type="caution">
    <text evidence="2">The sequence shown here is derived from an EMBL/GenBank/DDBJ whole genome shotgun (WGS) entry which is preliminary data.</text>
</comment>
<proteinExistence type="predicted"/>
<feature type="region of interest" description="Disordered" evidence="1">
    <location>
        <begin position="1"/>
        <end position="21"/>
    </location>
</feature>
<dbReference type="AlphaFoldDB" id="A0AAE0Z3P4"/>
<dbReference type="Proteomes" id="UP001283361">
    <property type="component" value="Unassembled WGS sequence"/>
</dbReference>
<evidence type="ECO:0000256" key="1">
    <source>
        <dbReference type="SAM" id="MobiDB-lite"/>
    </source>
</evidence>
<evidence type="ECO:0000313" key="2">
    <source>
        <dbReference type="EMBL" id="KAK3761691.1"/>
    </source>
</evidence>
<dbReference type="EMBL" id="JAWDGP010004858">
    <property type="protein sequence ID" value="KAK3761691.1"/>
    <property type="molecule type" value="Genomic_DNA"/>
</dbReference>
<accession>A0AAE0Z3P4</accession>
<feature type="region of interest" description="Disordered" evidence="1">
    <location>
        <begin position="65"/>
        <end position="87"/>
    </location>
</feature>